<gene>
    <name evidence="12" type="ORF">A3770_16p78210</name>
</gene>
<dbReference type="InterPro" id="IPR004600">
    <property type="entry name" value="TFIIH_Tfb4/GTF2H3"/>
</dbReference>
<dbReference type="InterPro" id="IPR036465">
    <property type="entry name" value="vWFA_dom_sf"/>
</dbReference>
<keyword evidence="4 11" id="KW-0227">DNA damage</keyword>
<proteinExistence type="inferred from homology"/>
<keyword evidence="6 11" id="KW-0862">Zinc</keyword>
<keyword evidence="8 11" id="KW-0804">Transcription</keyword>
<evidence type="ECO:0000313" key="12">
    <source>
        <dbReference type="EMBL" id="QDZ25303.1"/>
    </source>
</evidence>
<evidence type="ECO:0000256" key="5">
    <source>
        <dbReference type="ARBA" id="ARBA00022771"/>
    </source>
</evidence>
<evidence type="ECO:0000313" key="13">
    <source>
        <dbReference type="Proteomes" id="UP000316726"/>
    </source>
</evidence>
<evidence type="ECO:0000256" key="6">
    <source>
        <dbReference type="ARBA" id="ARBA00022833"/>
    </source>
</evidence>
<dbReference type="Proteomes" id="UP000316726">
    <property type="component" value="Chromosome 16"/>
</dbReference>
<dbReference type="AlphaFoldDB" id="A0A5B8MXJ9"/>
<evidence type="ECO:0000256" key="1">
    <source>
        <dbReference type="ARBA" id="ARBA00004123"/>
    </source>
</evidence>
<evidence type="ECO:0000256" key="11">
    <source>
        <dbReference type="RuleBase" id="RU368090"/>
    </source>
</evidence>
<comment type="subcellular location">
    <subcellularLocation>
        <location evidence="1 11">Nucleus</location>
    </subcellularLocation>
</comment>
<keyword evidence="9 11" id="KW-0234">DNA repair</keyword>
<dbReference type="GO" id="GO:0000439">
    <property type="term" value="C:transcription factor TFIIH core complex"/>
    <property type="evidence" value="ECO:0007669"/>
    <property type="project" value="UniProtKB-UniRule"/>
</dbReference>
<dbReference type="GO" id="GO:0006355">
    <property type="term" value="P:regulation of DNA-templated transcription"/>
    <property type="evidence" value="ECO:0007669"/>
    <property type="project" value="InterPro"/>
</dbReference>
<evidence type="ECO:0000256" key="7">
    <source>
        <dbReference type="ARBA" id="ARBA00023015"/>
    </source>
</evidence>
<dbReference type="Gene3D" id="3.40.50.410">
    <property type="entry name" value="von Willebrand factor, type A domain"/>
    <property type="match status" value="1"/>
</dbReference>
<evidence type="ECO:0000256" key="9">
    <source>
        <dbReference type="ARBA" id="ARBA00023204"/>
    </source>
</evidence>
<keyword evidence="5 11" id="KW-0863">Zinc-finger</keyword>
<dbReference type="GO" id="GO:0006289">
    <property type="term" value="P:nucleotide-excision repair"/>
    <property type="evidence" value="ECO:0007669"/>
    <property type="project" value="UniProtKB-UniRule"/>
</dbReference>
<evidence type="ECO:0000256" key="3">
    <source>
        <dbReference type="ARBA" id="ARBA00022723"/>
    </source>
</evidence>
<accession>A0A5B8MXJ9</accession>
<dbReference type="PANTHER" id="PTHR12831:SF0">
    <property type="entry name" value="GENERAL TRANSCRIPTION FACTOR IIH SUBUNIT 3"/>
    <property type="match status" value="1"/>
</dbReference>
<evidence type="ECO:0000256" key="2">
    <source>
        <dbReference type="ARBA" id="ARBA00005273"/>
    </source>
</evidence>
<protein>
    <recommendedName>
        <fullName evidence="11">General transcription and DNA repair factor IIH subunit TFB4</fullName>
    </recommendedName>
    <alternativeName>
        <fullName evidence="11">RNA polymerase II transcription factor B subunit 4</fullName>
    </alternativeName>
</protein>
<evidence type="ECO:0000256" key="8">
    <source>
        <dbReference type="ARBA" id="ARBA00023163"/>
    </source>
</evidence>
<keyword evidence="10 11" id="KW-0539">Nucleus</keyword>
<name>A0A5B8MXJ9_9CHLO</name>
<dbReference type="PANTHER" id="PTHR12831">
    <property type="entry name" value="TRANSCRIPTION INITIATION FACTOR IIH TFIIH , POLYPEPTIDE 3-RELATED"/>
    <property type="match status" value="1"/>
</dbReference>
<evidence type="ECO:0000256" key="4">
    <source>
        <dbReference type="ARBA" id="ARBA00022763"/>
    </source>
</evidence>
<organism evidence="12 13">
    <name type="scientific">Chloropicon primus</name>
    <dbReference type="NCBI Taxonomy" id="1764295"/>
    <lineage>
        <taxon>Eukaryota</taxon>
        <taxon>Viridiplantae</taxon>
        <taxon>Chlorophyta</taxon>
        <taxon>Chloropicophyceae</taxon>
        <taxon>Chloropicales</taxon>
        <taxon>Chloropicaceae</taxon>
        <taxon>Chloropicon</taxon>
    </lineage>
</organism>
<comment type="subunit">
    <text evidence="11">Component of the 7-subunit TFIIH core complex composed of XPB, XPD, TFB1/GTF2H1, GTF2H2/P44, TFB4/GTF2H3, TFB2/GTF2H4 and TFB5/GTF2H5, which is active in NER. The core complex associates with the 3-subunit CDK-activating kinase (CAK) module composed of CYCH1/cyclin H1, CDKD and MAT1/At4g30820 to form the 10-subunit holoenzyme (holo-TFIIH) active in transcription.</text>
</comment>
<dbReference type="OrthoDB" id="17307at2759"/>
<sequence>MEEETALVIVVDASLFAWHCVQGKGKEDEFTLGDLVEHLHVFLNALVLVRSTTKVGIVVMNERKASLLPLRSLGRRCLCVTSGGVNNKDEDEMTTRGRGKVLEDLKTKLLGLIEREYFGDGQEARGGGLEEGKGCALSSAYSKCLCLLRRHLESCEEEHGLGYGSGPGEVDLEGLERQRRTRVLFLHGSQDVASQYIQVMNASFCAQRLGTVVDTFMLGRRDSSFLQQAASITGGLYTNFFADAASKDIKKFSLSTYLIQVFLADSGTRADLQLPQGHSSASLKVTCFLTKKALDIGFVCSVCLSIFNQKLQTCAVCGTEFSDNRALKKKVLSRQG</sequence>
<dbReference type="Pfam" id="PF03850">
    <property type="entry name" value="Tfb4"/>
    <property type="match status" value="1"/>
</dbReference>
<keyword evidence="3 11" id="KW-0479">Metal-binding</keyword>
<dbReference type="EMBL" id="CP031049">
    <property type="protein sequence ID" value="QDZ25303.1"/>
    <property type="molecule type" value="Genomic_DNA"/>
</dbReference>
<dbReference type="STRING" id="1764295.A0A5B8MXJ9"/>
<comment type="similarity">
    <text evidence="2 11">Belongs to the TFB4 family.</text>
</comment>
<dbReference type="GO" id="GO:0005675">
    <property type="term" value="C:transcription factor TFIIH holo complex"/>
    <property type="evidence" value="ECO:0007669"/>
    <property type="project" value="UniProtKB-UniRule"/>
</dbReference>
<evidence type="ECO:0000256" key="10">
    <source>
        <dbReference type="ARBA" id="ARBA00023242"/>
    </source>
</evidence>
<reference evidence="12 13" key="1">
    <citation type="submission" date="2018-07" db="EMBL/GenBank/DDBJ databases">
        <title>The complete nuclear genome of the prasinophyte Chloropicon primus (CCMP1205).</title>
        <authorList>
            <person name="Pombert J.-F."/>
            <person name="Otis C."/>
            <person name="Turmel M."/>
            <person name="Lemieux C."/>
        </authorList>
    </citation>
    <scope>NUCLEOTIDE SEQUENCE [LARGE SCALE GENOMIC DNA]</scope>
    <source>
        <strain evidence="12 13">CCMP1205</strain>
    </source>
</reference>
<keyword evidence="7 11" id="KW-0805">Transcription regulation</keyword>
<keyword evidence="13" id="KW-1185">Reference proteome</keyword>
<comment type="function">
    <text evidence="11">Component of the general transcription and DNA repair factor IIH (TFIIH) core complex, which is involved in general and transcription-coupled nucleotide excision repair (NER) of damaged DNA and, when complexed to CAK, in RNA transcription by RNA polymerase II. In NER, TFIIH acts by opening DNA around the lesion to allow the excision of the damaged oligonucleotide and its replacement by a new DNA fragment. In transcription, TFIIH has an essential role in transcription initiation. When the pre-initiation complex (PIC) has been established, TFIIH is required for promoter opening and promoter escape. Phosphorylation of the C-terminal tail (CTD) of the largest subunit of RNA polymerase II by the kinase module CAK controls the initiation of transcription.</text>
</comment>
<dbReference type="GO" id="GO:0008270">
    <property type="term" value="F:zinc ion binding"/>
    <property type="evidence" value="ECO:0007669"/>
    <property type="project" value="UniProtKB-KW"/>
</dbReference>